<keyword evidence="7" id="KW-1185">Reference proteome</keyword>
<keyword evidence="4 5" id="KW-0443">Lipid metabolism</keyword>
<dbReference type="InterPro" id="IPR002641">
    <property type="entry name" value="PNPLA_dom"/>
</dbReference>
<dbReference type="GO" id="GO:0016042">
    <property type="term" value="P:lipid catabolic process"/>
    <property type="evidence" value="ECO:0007669"/>
    <property type="project" value="UniProtKB-UniRule"/>
</dbReference>
<sequence length="308" mass="34596">MLMEIERLMDGGTKTKQQKEKANFVQRHFDWIAGTSTGAILALALADGTPLLDCLRLYLRLKDDVFGPQAKEHFGEQRKMADLRCGKMKVFVTATKAEQIPIELVLFRNYNSPFAASDKHAPEKVRIWQAARYSSAAPTYFQSMDGLMDGGLIANNPSNELLREVYLHNEAAQLNITNERQKEIAFMLSLGTGKTPPVGVDSIDLVIEPTFSTILQSLKTLNNLKSILVEQLATSDGQVVESAQMLCHLQKVPYFRLTPQLRVDIPLDTVDNDTLVDMLWDAKVYVREQCAEDVQALIEIMQDYEGLT</sequence>
<feature type="short sequence motif" description="DGA/G" evidence="5">
    <location>
        <begin position="149"/>
        <end position="151"/>
    </location>
</feature>
<keyword evidence="3" id="KW-0040">ANK repeat</keyword>
<comment type="caution">
    <text evidence="5">Lacks conserved residue(s) required for the propagation of feature annotation.</text>
</comment>
<dbReference type="PROSITE" id="PS51635">
    <property type="entry name" value="PNPLA"/>
    <property type="match status" value="1"/>
</dbReference>
<evidence type="ECO:0000259" key="6">
    <source>
        <dbReference type="PROSITE" id="PS51635"/>
    </source>
</evidence>
<dbReference type="Proteomes" id="UP000887572">
    <property type="component" value="Unplaced"/>
</dbReference>
<reference evidence="8" key="1">
    <citation type="submission" date="2022-11" db="UniProtKB">
        <authorList>
            <consortium name="WormBaseParasite"/>
        </authorList>
    </citation>
    <scope>IDENTIFICATION</scope>
</reference>
<evidence type="ECO:0000256" key="3">
    <source>
        <dbReference type="ARBA" id="ARBA00023043"/>
    </source>
</evidence>
<feature type="active site" description="Nucleophile" evidence="5">
    <location>
        <position position="36"/>
    </location>
</feature>
<keyword evidence="2 5" id="KW-0378">Hydrolase</keyword>
<keyword evidence="5" id="KW-0442">Lipid degradation</keyword>
<evidence type="ECO:0000256" key="5">
    <source>
        <dbReference type="PROSITE-ProRule" id="PRU01161"/>
    </source>
</evidence>
<evidence type="ECO:0000313" key="8">
    <source>
        <dbReference type="WBParaSite" id="Gr19_v10_g2644.t1"/>
    </source>
</evidence>
<dbReference type="Gene3D" id="3.40.1090.10">
    <property type="entry name" value="Cytosolic phospholipase A2 catalytic domain"/>
    <property type="match status" value="1"/>
</dbReference>
<name>A0A914HM85_GLORO</name>
<feature type="domain" description="PNPLA" evidence="6">
    <location>
        <begin position="1"/>
        <end position="162"/>
    </location>
</feature>
<dbReference type="GO" id="GO:0047499">
    <property type="term" value="F:calcium-independent phospholipase A2 activity"/>
    <property type="evidence" value="ECO:0007669"/>
    <property type="project" value="InterPro"/>
</dbReference>
<dbReference type="AlphaFoldDB" id="A0A914HM85"/>
<evidence type="ECO:0000256" key="1">
    <source>
        <dbReference type="ARBA" id="ARBA00022737"/>
    </source>
</evidence>
<dbReference type="GO" id="GO:0052816">
    <property type="term" value="F:long-chain fatty acyl-CoA hydrolase activity"/>
    <property type="evidence" value="ECO:0007669"/>
    <property type="project" value="TreeGrafter"/>
</dbReference>
<feature type="short sequence motif" description="GXSXG" evidence="5">
    <location>
        <begin position="34"/>
        <end position="38"/>
    </location>
</feature>
<dbReference type="GO" id="GO:0005739">
    <property type="term" value="C:mitochondrion"/>
    <property type="evidence" value="ECO:0007669"/>
    <property type="project" value="TreeGrafter"/>
</dbReference>
<dbReference type="PANTHER" id="PTHR24139">
    <property type="entry name" value="CALCIUM-INDEPENDENT PHOSPHOLIPASE A2"/>
    <property type="match status" value="1"/>
</dbReference>
<evidence type="ECO:0000256" key="2">
    <source>
        <dbReference type="ARBA" id="ARBA00022801"/>
    </source>
</evidence>
<protein>
    <submittedName>
        <fullName evidence="8">PNPLA domain-containing protein</fullName>
    </submittedName>
</protein>
<keyword evidence="1" id="KW-0677">Repeat</keyword>
<dbReference type="PANTHER" id="PTHR24139:SF34">
    <property type="entry name" value="85_88 KDA CALCIUM-INDEPENDENT PHOSPHOLIPASE A2"/>
    <property type="match status" value="1"/>
</dbReference>
<proteinExistence type="predicted"/>
<feature type="active site" description="Proton acceptor" evidence="5">
    <location>
        <position position="149"/>
    </location>
</feature>
<dbReference type="InterPro" id="IPR016035">
    <property type="entry name" value="Acyl_Trfase/lysoPLipase"/>
</dbReference>
<dbReference type="SUPFAM" id="SSF52151">
    <property type="entry name" value="FabD/lysophospholipase-like"/>
    <property type="match status" value="1"/>
</dbReference>
<dbReference type="Pfam" id="PF01734">
    <property type="entry name" value="Patatin"/>
    <property type="match status" value="1"/>
</dbReference>
<organism evidence="7 8">
    <name type="scientific">Globodera rostochiensis</name>
    <name type="common">Golden nematode worm</name>
    <name type="synonym">Heterodera rostochiensis</name>
    <dbReference type="NCBI Taxonomy" id="31243"/>
    <lineage>
        <taxon>Eukaryota</taxon>
        <taxon>Metazoa</taxon>
        <taxon>Ecdysozoa</taxon>
        <taxon>Nematoda</taxon>
        <taxon>Chromadorea</taxon>
        <taxon>Rhabditida</taxon>
        <taxon>Tylenchina</taxon>
        <taxon>Tylenchomorpha</taxon>
        <taxon>Tylenchoidea</taxon>
        <taxon>Heteroderidae</taxon>
        <taxon>Heteroderinae</taxon>
        <taxon>Globodera</taxon>
    </lineage>
</organism>
<dbReference type="InterPro" id="IPR047148">
    <property type="entry name" value="PLPL9"/>
</dbReference>
<evidence type="ECO:0000313" key="7">
    <source>
        <dbReference type="Proteomes" id="UP000887572"/>
    </source>
</evidence>
<dbReference type="GO" id="GO:2000304">
    <property type="term" value="P:positive regulation of ceramide biosynthetic process"/>
    <property type="evidence" value="ECO:0007669"/>
    <property type="project" value="TreeGrafter"/>
</dbReference>
<dbReference type="WBParaSite" id="Gr19_v10_g2644.t1">
    <property type="protein sequence ID" value="Gr19_v10_g2644.t1"/>
    <property type="gene ID" value="Gr19_v10_g2644"/>
</dbReference>
<evidence type="ECO:0000256" key="4">
    <source>
        <dbReference type="ARBA" id="ARBA00023098"/>
    </source>
</evidence>
<accession>A0A914HM85</accession>